<dbReference type="Pfam" id="PF03061">
    <property type="entry name" value="4HBT"/>
    <property type="match status" value="1"/>
</dbReference>
<dbReference type="CDD" id="cd00586">
    <property type="entry name" value="4HBT"/>
    <property type="match status" value="1"/>
</dbReference>
<dbReference type="Gene3D" id="3.10.129.10">
    <property type="entry name" value="Hotdog Thioesterase"/>
    <property type="match status" value="1"/>
</dbReference>
<dbReference type="InterPro" id="IPR029069">
    <property type="entry name" value="HotDog_dom_sf"/>
</dbReference>
<dbReference type="InterPro" id="IPR006683">
    <property type="entry name" value="Thioestr_dom"/>
</dbReference>
<sequence length="152" mass="17037">CPACGQDLPADQVDEARGKFNEQQAAKLRAADDTLERERIALDAINAWWEAHFDGDGWFQLQIDRNIGTPFVNLSMDFRSPVTPRHKLMCETYPTRLGNKSITFGMKARQNGVLCFEGSFTCVFTIADVFESQSAPEELARVIKPLVRADLA</sequence>
<evidence type="ECO:0000313" key="2">
    <source>
        <dbReference type="EMBL" id="KKK58544.1"/>
    </source>
</evidence>
<proteinExistence type="predicted"/>
<reference evidence="2" key="1">
    <citation type="journal article" date="2015" name="Nature">
        <title>Complex archaea that bridge the gap between prokaryotes and eukaryotes.</title>
        <authorList>
            <person name="Spang A."/>
            <person name="Saw J.H."/>
            <person name="Jorgensen S.L."/>
            <person name="Zaremba-Niedzwiedzka K."/>
            <person name="Martijn J."/>
            <person name="Lind A.E."/>
            <person name="van Eijk R."/>
            <person name="Schleper C."/>
            <person name="Guy L."/>
            <person name="Ettema T.J."/>
        </authorList>
    </citation>
    <scope>NUCLEOTIDE SEQUENCE</scope>
</reference>
<gene>
    <name evidence="2" type="ORF">LCGC14_3043350</name>
</gene>
<organism evidence="2">
    <name type="scientific">marine sediment metagenome</name>
    <dbReference type="NCBI Taxonomy" id="412755"/>
    <lineage>
        <taxon>unclassified sequences</taxon>
        <taxon>metagenomes</taxon>
        <taxon>ecological metagenomes</taxon>
    </lineage>
</organism>
<comment type="caution">
    <text evidence="2">The sequence shown here is derived from an EMBL/GenBank/DDBJ whole genome shotgun (WGS) entry which is preliminary data.</text>
</comment>
<dbReference type="EMBL" id="LAZR01063925">
    <property type="protein sequence ID" value="KKK58544.1"/>
    <property type="molecule type" value="Genomic_DNA"/>
</dbReference>
<evidence type="ECO:0000259" key="1">
    <source>
        <dbReference type="Pfam" id="PF03061"/>
    </source>
</evidence>
<protein>
    <recommendedName>
        <fullName evidence="1">Thioesterase domain-containing protein</fullName>
    </recommendedName>
</protein>
<accession>A0A0F8YWV6</accession>
<feature type="non-terminal residue" evidence="2">
    <location>
        <position position="1"/>
    </location>
</feature>
<feature type="domain" description="Thioesterase" evidence="1">
    <location>
        <begin position="66"/>
        <end position="110"/>
    </location>
</feature>
<dbReference type="SUPFAM" id="SSF54637">
    <property type="entry name" value="Thioesterase/thiol ester dehydrase-isomerase"/>
    <property type="match status" value="1"/>
</dbReference>
<name>A0A0F8YWV6_9ZZZZ</name>
<dbReference type="AlphaFoldDB" id="A0A0F8YWV6"/>